<name>A0A7I7LGI2_9MYCO</name>
<dbReference type="KEGG" id="msho:MSHO_40750"/>
<accession>A0A7I7LGI2</accession>
<dbReference type="EMBL" id="AP022572">
    <property type="protein sequence ID" value="BBX58730.1"/>
    <property type="molecule type" value="Genomic_DNA"/>
</dbReference>
<organism evidence="1 2">
    <name type="scientific">Mycobacterium shottsii</name>
    <dbReference type="NCBI Taxonomy" id="133549"/>
    <lineage>
        <taxon>Bacteria</taxon>
        <taxon>Bacillati</taxon>
        <taxon>Actinomycetota</taxon>
        <taxon>Actinomycetes</taxon>
        <taxon>Mycobacteriales</taxon>
        <taxon>Mycobacteriaceae</taxon>
        <taxon>Mycobacterium</taxon>
        <taxon>Mycobacterium ulcerans group</taxon>
    </lineage>
</organism>
<gene>
    <name evidence="1" type="ORF">MSHO_40750</name>
</gene>
<keyword evidence="2" id="KW-1185">Reference proteome</keyword>
<dbReference type="AlphaFoldDB" id="A0A7I7LGI2"/>
<dbReference type="Proteomes" id="UP000467164">
    <property type="component" value="Chromosome"/>
</dbReference>
<reference evidence="1 2" key="1">
    <citation type="journal article" date="2019" name="Emerg. Microbes Infect.">
        <title>Comprehensive subspecies identification of 175 nontuberculous mycobacteria species based on 7547 genomic profiles.</title>
        <authorList>
            <person name="Matsumoto Y."/>
            <person name="Kinjo T."/>
            <person name="Motooka D."/>
            <person name="Nabeya D."/>
            <person name="Jung N."/>
            <person name="Uechi K."/>
            <person name="Horii T."/>
            <person name="Iida T."/>
            <person name="Fujita J."/>
            <person name="Nakamura S."/>
        </authorList>
    </citation>
    <scope>NUCLEOTIDE SEQUENCE [LARGE SCALE GENOMIC DNA]</scope>
    <source>
        <strain evidence="1 2">JCM 12657</strain>
    </source>
</reference>
<evidence type="ECO:0000313" key="2">
    <source>
        <dbReference type="Proteomes" id="UP000467164"/>
    </source>
</evidence>
<evidence type="ECO:0000313" key="1">
    <source>
        <dbReference type="EMBL" id="BBX58730.1"/>
    </source>
</evidence>
<proteinExistence type="predicted"/>
<sequence>MVGEQPAHLCQAGRIGDVAGDRICVEFLGDHLEIVAPGADKSHFVTVVAKALGYCASQIGVAAGDQHLHCHDLLVFTVEPRPWHFTSVYFFTRRVENIVPMVTHHRIVAWDLSMLWHQSAPMLLDSSNLTKLRAVAPSR</sequence>
<protein>
    <submittedName>
        <fullName evidence="1">Uncharacterized protein</fullName>
    </submittedName>
</protein>